<accession>A3JXE0</accession>
<name>A3JXE0_SAGS3</name>
<dbReference type="InterPro" id="IPR014729">
    <property type="entry name" value="Rossmann-like_a/b/a_fold"/>
</dbReference>
<evidence type="ECO:0000259" key="2">
    <source>
        <dbReference type="Pfam" id="PF00582"/>
    </source>
</evidence>
<protein>
    <submittedName>
        <fullName evidence="3">Universal stress family protein</fullName>
    </submittedName>
</protein>
<dbReference type="Gene3D" id="3.40.50.620">
    <property type="entry name" value="HUPs"/>
    <property type="match status" value="1"/>
</dbReference>
<keyword evidence="4" id="KW-1185">Reference proteome</keyword>
<comment type="similarity">
    <text evidence="1">Belongs to the universal stress protein A family.</text>
</comment>
<evidence type="ECO:0000313" key="3">
    <source>
        <dbReference type="EMBL" id="EBA10176.1"/>
    </source>
</evidence>
<dbReference type="PANTHER" id="PTHR46268:SF6">
    <property type="entry name" value="UNIVERSAL STRESS PROTEIN UP12"/>
    <property type="match status" value="1"/>
</dbReference>
<dbReference type="Pfam" id="PF00582">
    <property type="entry name" value="Usp"/>
    <property type="match status" value="1"/>
</dbReference>
<dbReference type="RefSeq" id="WP_005854790.1">
    <property type="nucleotide sequence ID" value="NZ_AAYA01000001.1"/>
</dbReference>
<proteinExistence type="inferred from homology"/>
<sequence length="137" mass="14711">MYRNILVPVVFDEAGGVSVAKVLEVAQRLAVEGATITVLHVVEEVPGYIASYLPTEYIAETRKHLEKRVAQLAEGVPGGVPVVVSGHAARSIVERVERHGVDLVVMASHRPGMQDLLIGSVAAHVVRHVTCAVHVVR</sequence>
<organism evidence="3 4">
    <name type="scientific">Sagittula stellata (strain ATCC 700073 / DSM 11524 / E-37)</name>
    <dbReference type="NCBI Taxonomy" id="388399"/>
    <lineage>
        <taxon>Bacteria</taxon>
        <taxon>Pseudomonadati</taxon>
        <taxon>Pseudomonadota</taxon>
        <taxon>Alphaproteobacteria</taxon>
        <taxon>Rhodobacterales</taxon>
        <taxon>Roseobacteraceae</taxon>
        <taxon>Sagittula</taxon>
    </lineage>
</organism>
<dbReference type="OrthoDB" id="9792500at2"/>
<dbReference type="SUPFAM" id="SSF52402">
    <property type="entry name" value="Adenine nucleotide alpha hydrolases-like"/>
    <property type="match status" value="1"/>
</dbReference>
<dbReference type="AlphaFoldDB" id="A3JXE0"/>
<dbReference type="PANTHER" id="PTHR46268">
    <property type="entry name" value="STRESS RESPONSE PROTEIN NHAX"/>
    <property type="match status" value="1"/>
</dbReference>
<evidence type="ECO:0000256" key="1">
    <source>
        <dbReference type="ARBA" id="ARBA00008791"/>
    </source>
</evidence>
<dbReference type="PRINTS" id="PR01438">
    <property type="entry name" value="UNVRSLSTRESS"/>
</dbReference>
<dbReference type="eggNOG" id="COG0589">
    <property type="taxonomic scope" value="Bacteria"/>
</dbReference>
<dbReference type="InterPro" id="IPR006015">
    <property type="entry name" value="Universal_stress_UspA"/>
</dbReference>
<evidence type="ECO:0000313" key="4">
    <source>
        <dbReference type="Proteomes" id="UP000005713"/>
    </source>
</evidence>
<dbReference type="CDD" id="cd00293">
    <property type="entry name" value="USP-like"/>
    <property type="match status" value="1"/>
</dbReference>
<dbReference type="Proteomes" id="UP000005713">
    <property type="component" value="Unassembled WGS sequence"/>
</dbReference>
<comment type="caution">
    <text evidence="3">The sequence shown here is derived from an EMBL/GenBank/DDBJ whole genome shotgun (WGS) entry which is preliminary data.</text>
</comment>
<gene>
    <name evidence="3" type="ORF">SSE37_19262</name>
</gene>
<reference evidence="3 4" key="1">
    <citation type="submission" date="2006-06" db="EMBL/GenBank/DDBJ databases">
        <authorList>
            <person name="Moran M.A."/>
            <person name="Ferriera S."/>
            <person name="Johnson J."/>
            <person name="Kravitz S."/>
            <person name="Beeson K."/>
            <person name="Sutton G."/>
            <person name="Rogers Y.-H."/>
            <person name="Friedman R."/>
            <person name="Frazier M."/>
            <person name="Venter J.C."/>
        </authorList>
    </citation>
    <scope>NUCLEOTIDE SEQUENCE [LARGE SCALE GENOMIC DNA]</scope>
    <source>
        <strain evidence="3 4">E-37</strain>
    </source>
</reference>
<dbReference type="EMBL" id="AAYA01000001">
    <property type="protein sequence ID" value="EBA10176.1"/>
    <property type="molecule type" value="Genomic_DNA"/>
</dbReference>
<feature type="domain" description="UspA" evidence="2">
    <location>
        <begin position="1"/>
        <end position="137"/>
    </location>
</feature>
<dbReference type="InterPro" id="IPR006016">
    <property type="entry name" value="UspA"/>
</dbReference>